<keyword evidence="2" id="KW-1185">Reference proteome</keyword>
<organism evidence="1 2">
    <name type="scientific">Paraburkholderia translucens</name>
    <dbReference type="NCBI Taxonomy" id="2886945"/>
    <lineage>
        <taxon>Bacteria</taxon>
        <taxon>Pseudomonadati</taxon>
        <taxon>Pseudomonadota</taxon>
        <taxon>Betaproteobacteria</taxon>
        <taxon>Burkholderiales</taxon>
        <taxon>Burkholderiaceae</taxon>
        <taxon>Paraburkholderia</taxon>
    </lineage>
</organism>
<gene>
    <name evidence="1" type="ORF">LJ655_08250</name>
</gene>
<protein>
    <submittedName>
        <fullName evidence="1">Uncharacterized protein</fullName>
    </submittedName>
</protein>
<accession>A0ABS8KB48</accession>
<evidence type="ECO:0000313" key="1">
    <source>
        <dbReference type="EMBL" id="MCC8401882.1"/>
    </source>
</evidence>
<dbReference type="EMBL" id="JAJITC010000004">
    <property type="protein sequence ID" value="MCC8401882.1"/>
    <property type="molecule type" value="Genomic_DNA"/>
</dbReference>
<reference evidence="1 2" key="1">
    <citation type="submission" date="2021-11" db="EMBL/GenBank/DDBJ databases">
        <authorList>
            <person name="Oh E.-T."/>
            <person name="Kim S.-B."/>
        </authorList>
    </citation>
    <scope>NUCLEOTIDE SEQUENCE [LARGE SCALE GENOMIC DNA]</scope>
    <source>
        <strain evidence="1 2">MMS20-SJTN17</strain>
    </source>
</reference>
<name>A0ABS8KB48_9BURK</name>
<sequence>MATPDQVGATLNAPRSSQETAKGKVKVILATDGTTLEAEELGTGETLACD</sequence>
<dbReference type="Proteomes" id="UP001430614">
    <property type="component" value="Unassembled WGS sequence"/>
</dbReference>
<evidence type="ECO:0000313" key="2">
    <source>
        <dbReference type="Proteomes" id="UP001430614"/>
    </source>
</evidence>
<dbReference type="RefSeq" id="WP_230560769.1">
    <property type="nucleotide sequence ID" value="NZ_JAJITC010000004.1"/>
</dbReference>
<proteinExistence type="predicted"/>
<comment type="caution">
    <text evidence="1">The sequence shown here is derived from an EMBL/GenBank/DDBJ whole genome shotgun (WGS) entry which is preliminary data.</text>
</comment>